<organism evidence="1 2">
    <name type="scientific">Aspergillus melleus</name>
    <dbReference type="NCBI Taxonomy" id="138277"/>
    <lineage>
        <taxon>Eukaryota</taxon>
        <taxon>Fungi</taxon>
        <taxon>Dikarya</taxon>
        <taxon>Ascomycota</taxon>
        <taxon>Pezizomycotina</taxon>
        <taxon>Eurotiomycetes</taxon>
        <taxon>Eurotiomycetidae</taxon>
        <taxon>Eurotiales</taxon>
        <taxon>Aspergillaceae</taxon>
        <taxon>Aspergillus</taxon>
        <taxon>Aspergillus subgen. Circumdati</taxon>
    </lineage>
</organism>
<evidence type="ECO:0000313" key="1">
    <source>
        <dbReference type="EMBL" id="KAK1149174.1"/>
    </source>
</evidence>
<dbReference type="EMBL" id="JAOPJF010000004">
    <property type="protein sequence ID" value="KAK1149174.1"/>
    <property type="molecule type" value="Genomic_DNA"/>
</dbReference>
<dbReference type="Proteomes" id="UP001177260">
    <property type="component" value="Unassembled WGS sequence"/>
</dbReference>
<protein>
    <submittedName>
        <fullName evidence="1">Uncharacterized protein</fullName>
    </submittedName>
</protein>
<gene>
    <name evidence="1" type="ORF">N8T08_006394</name>
</gene>
<name>A0ACC3BEX7_9EURO</name>
<reference evidence="1 2" key="1">
    <citation type="journal article" date="2023" name="ACS Omega">
        <title>Identification of the Neoaspergillic Acid Biosynthesis Gene Cluster by Establishing an In Vitro CRISPR-Ribonucleoprotein Genetic System in Aspergillus melleus.</title>
        <authorList>
            <person name="Yuan B."/>
            <person name="Grau M.F."/>
            <person name="Murata R.M."/>
            <person name="Torok T."/>
            <person name="Venkateswaran K."/>
            <person name="Stajich J.E."/>
            <person name="Wang C.C.C."/>
        </authorList>
    </citation>
    <scope>NUCLEOTIDE SEQUENCE [LARGE SCALE GENOMIC DNA]</scope>
    <source>
        <strain evidence="1 2">IMV 1140</strain>
    </source>
</reference>
<comment type="caution">
    <text evidence="1">The sequence shown here is derived from an EMBL/GenBank/DDBJ whole genome shotgun (WGS) entry which is preliminary data.</text>
</comment>
<accession>A0ACC3BEX7</accession>
<keyword evidence="2" id="KW-1185">Reference proteome</keyword>
<evidence type="ECO:0000313" key="2">
    <source>
        <dbReference type="Proteomes" id="UP001177260"/>
    </source>
</evidence>
<proteinExistence type="predicted"/>
<sequence>MAGSRSAAQRKRRRDTTSRAVDFLNNIHSPTDRVSHSSPVRPRRSSRRQTERTKQGPQSDGVLGSPQSSEEGRPLVPKSVLQSEPITPRRSSRKIDPVRSSGSTKLRGGSISSSGESSDHESDGVWDEPETSTSNCVDTTGGNQQTPGENENTQRGSLNEKPPGSQRNIHPIIEIQIGRESSHGSSDDNSDEGSGEDSELEDPSEIAGRKARPGNIREEVKDIEINHEDSLAELFLTENPDKSFSFGEDDELENDSEDIFRDSSHRQEGNLTLIDANTQDLHEDIDPTRIILFSSDSDEDDDERHAMEFSPSQQLQQEQEMNANTTDGAKDAATLELESETAVASEELPKDTTMLEHEPEPNVDSELEPEDAAEESEYTPSKEDSASEGSPAASDLFRYTPEGSEDGLSPAASPKDRSRPGNKKPVVEIPAQQRTLSVSSRLQDRHNSADDGNSKFSSARAIETSRHEGESPWFTEAKMLGGQKKNWEIMVSETLAASELVNPSRAHYFQKIETLMMSLHKENAGVLCSLEKQRQPSPETRKKCERLRRSLDDEGDKLREMIYYRAARRDEQHKSLGGELAEEFEARVYYPMVRLILQCFEVYRRSGMQRRLQWPYDHLLQIMKLLQKFCRRSNAQQARGYVAFRCRGWSLISILNNLIEALETGALRDRVPTAASGQREWTDDEGYALLEGLKRWQGPERYHQILEQYPGQLGGRTMGELRAKAQQIHDTWVSHYEKTATTQEQRQEWQWLMEV</sequence>